<keyword evidence="3" id="KW-1185">Reference proteome</keyword>
<keyword evidence="1" id="KW-0812">Transmembrane</keyword>
<feature type="transmembrane region" description="Helical" evidence="1">
    <location>
        <begin position="102"/>
        <end position="123"/>
    </location>
</feature>
<evidence type="ECO:0000313" key="3">
    <source>
        <dbReference type="Proteomes" id="UP001232245"/>
    </source>
</evidence>
<organism evidence="2 3">
    <name type="scientific">Metabacillus niabensis</name>
    <dbReference type="NCBI Taxonomy" id="324854"/>
    <lineage>
        <taxon>Bacteria</taxon>
        <taxon>Bacillati</taxon>
        <taxon>Bacillota</taxon>
        <taxon>Bacilli</taxon>
        <taxon>Bacillales</taxon>
        <taxon>Bacillaceae</taxon>
        <taxon>Metabacillus</taxon>
    </lineage>
</organism>
<reference evidence="2 3" key="1">
    <citation type="submission" date="2023-07" db="EMBL/GenBank/DDBJ databases">
        <title>Genomic Encyclopedia of Type Strains, Phase IV (KMG-IV): sequencing the most valuable type-strain genomes for metagenomic binning, comparative biology and taxonomic classification.</title>
        <authorList>
            <person name="Goeker M."/>
        </authorList>
    </citation>
    <scope>NUCLEOTIDE SEQUENCE [LARGE SCALE GENOMIC DNA]</scope>
    <source>
        <strain evidence="2 3">DSM 17723</strain>
    </source>
</reference>
<gene>
    <name evidence="2" type="ORF">J2S02_000317</name>
</gene>
<dbReference type="RefSeq" id="WP_174879600.1">
    <property type="nucleotide sequence ID" value="NZ_CADEPK010000032.1"/>
</dbReference>
<dbReference type="Proteomes" id="UP001232245">
    <property type="component" value="Unassembled WGS sequence"/>
</dbReference>
<comment type="caution">
    <text evidence="2">The sequence shown here is derived from an EMBL/GenBank/DDBJ whole genome shotgun (WGS) entry which is preliminary data.</text>
</comment>
<feature type="transmembrane region" description="Helical" evidence="1">
    <location>
        <begin position="197"/>
        <end position="215"/>
    </location>
</feature>
<protein>
    <submittedName>
        <fullName evidence="2">Membrane protein YesL</fullName>
    </submittedName>
</protein>
<evidence type="ECO:0000256" key="1">
    <source>
        <dbReference type="SAM" id="Phobius"/>
    </source>
</evidence>
<feature type="transmembrane region" description="Helical" evidence="1">
    <location>
        <begin position="168"/>
        <end position="191"/>
    </location>
</feature>
<dbReference type="EMBL" id="JAUSTZ010000001">
    <property type="protein sequence ID" value="MDQ0223995.1"/>
    <property type="molecule type" value="Genomic_DNA"/>
</dbReference>
<evidence type="ECO:0000313" key="2">
    <source>
        <dbReference type="EMBL" id="MDQ0223995.1"/>
    </source>
</evidence>
<proteinExistence type="predicted"/>
<feature type="transmembrane region" description="Helical" evidence="1">
    <location>
        <begin position="129"/>
        <end position="148"/>
    </location>
</feature>
<keyword evidence="1" id="KW-1133">Transmembrane helix</keyword>
<name>A0ABT9YW14_9BACI</name>
<accession>A0ABT9YW14</accession>
<dbReference type="InterPro" id="IPR006938">
    <property type="entry name" value="DUF624"/>
</dbReference>
<sequence length="243" mass="27943">MEMNGLMGGFYKFSVVFTRLVLLNIIWLIFNFPIVYLVLSLVGSDFANLQTSGMLIGILTPFVFFPATSAMYGVARKWVMGEGDISIVRSFMTYYKENYKRSILGGIVFVLFWSGWIVNYLLFFEQQSTLFIVIFIVITAFFFTWNAYYFSYIVHFELKFIPSLKNSFILTVGNPFSTVGVALISGGIIYLSLSFTFILPLCIGSLSAYFTFLYFHKVIQKTMRVLEMMDQKLNLSQHEEAID</sequence>
<dbReference type="Pfam" id="PF04854">
    <property type="entry name" value="DUF624"/>
    <property type="match status" value="1"/>
</dbReference>
<feature type="transmembrane region" description="Helical" evidence="1">
    <location>
        <begin position="21"/>
        <end position="42"/>
    </location>
</feature>
<feature type="transmembrane region" description="Helical" evidence="1">
    <location>
        <begin position="54"/>
        <end position="75"/>
    </location>
</feature>
<keyword evidence="1" id="KW-0472">Membrane</keyword>